<reference evidence="6 7" key="1">
    <citation type="journal article" date="2015" name="Mol. Plant Microbe Interact.">
        <title>Comparative Genomic Analysis of Pseudomonas chlororaphis PCL1606 Reveals New Insight into Antifungal Compounds Involved in Biocontrol.</title>
        <authorList>
            <person name="Calderon C.E."/>
            <person name="Ramos C."/>
            <person name="de Vicente A."/>
            <person name="Cazorla F.M."/>
        </authorList>
    </citation>
    <scope>NUCLEOTIDE SEQUENCE [LARGE SCALE GENOMIC DNA]</scope>
    <source>
        <strain evidence="6 7">PCL1606</strain>
    </source>
</reference>
<accession>A0A0D5XUP4</accession>
<evidence type="ECO:0000259" key="4">
    <source>
        <dbReference type="PROSITE" id="PS50043"/>
    </source>
</evidence>
<dbReference type="InterPro" id="IPR039420">
    <property type="entry name" value="WalR-like"/>
</dbReference>
<dbReference type="SMART" id="SM00448">
    <property type="entry name" value="REC"/>
    <property type="match status" value="1"/>
</dbReference>
<dbReference type="GO" id="GO:0006355">
    <property type="term" value="P:regulation of DNA-templated transcription"/>
    <property type="evidence" value="ECO:0007669"/>
    <property type="project" value="InterPro"/>
</dbReference>
<dbReference type="Gene3D" id="1.10.10.10">
    <property type="entry name" value="Winged helix-like DNA-binding domain superfamily/Winged helix DNA-binding domain"/>
    <property type="match status" value="1"/>
</dbReference>
<dbReference type="Gene3D" id="3.40.50.2300">
    <property type="match status" value="1"/>
</dbReference>
<dbReference type="SMART" id="SM00421">
    <property type="entry name" value="HTH_LUXR"/>
    <property type="match status" value="1"/>
</dbReference>
<dbReference type="Proteomes" id="UP000032748">
    <property type="component" value="Chromosome"/>
</dbReference>
<dbReference type="EMBL" id="CP011110">
    <property type="protein sequence ID" value="AKA22560.1"/>
    <property type="molecule type" value="Genomic_DNA"/>
</dbReference>
<evidence type="ECO:0000256" key="2">
    <source>
        <dbReference type="ARBA" id="ARBA00023125"/>
    </source>
</evidence>
<dbReference type="Pfam" id="PF00196">
    <property type="entry name" value="GerE"/>
    <property type="match status" value="1"/>
</dbReference>
<dbReference type="PATRIC" id="fig|587753.10.peg.1098"/>
<organism evidence="6 7">
    <name type="scientific">Pseudomonas chlororaphis</name>
    <dbReference type="NCBI Taxonomy" id="587753"/>
    <lineage>
        <taxon>Bacteria</taxon>
        <taxon>Pseudomonadati</taxon>
        <taxon>Pseudomonadota</taxon>
        <taxon>Gammaproteobacteria</taxon>
        <taxon>Pseudomonadales</taxon>
        <taxon>Pseudomonadaceae</taxon>
        <taxon>Pseudomonas</taxon>
    </lineage>
</organism>
<dbReference type="CDD" id="cd06170">
    <property type="entry name" value="LuxR_C_like"/>
    <property type="match status" value="1"/>
</dbReference>
<dbReference type="PANTHER" id="PTHR43214">
    <property type="entry name" value="TWO-COMPONENT RESPONSE REGULATOR"/>
    <property type="match status" value="1"/>
</dbReference>
<evidence type="ECO:0000256" key="1">
    <source>
        <dbReference type="ARBA" id="ARBA00022553"/>
    </source>
</evidence>
<evidence type="ECO:0000313" key="7">
    <source>
        <dbReference type="Proteomes" id="UP000032748"/>
    </source>
</evidence>
<proteinExistence type="predicted"/>
<feature type="domain" description="Response regulatory" evidence="5">
    <location>
        <begin position="4"/>
        <end position="123"/>
    </location>
</feature>
<keyword evidence="1 3" id="KW-0597">Phosphoprotein</keyword>
<dbReference type="PANTHER" id="PTHR43214:SF17">
    <property type="entry name" value="TRANSCRIPTIONAL REGULATORY PROTEIN RCSB"/>
    <property type="match status" value="1"/>
</dbReference>
<name>A0A0D5XUP4_9PSED</name>
<dbReference type="RefSeq" id="WP_045881313.1">
    <property type="nucleotide sequence ID" value="NZ_CP011110.1"/>
</dbReference>
<dbReference type="GO" id="GO:0000160">
    <property type="term" value="P:phosphorelay signal transduction system"/>
    <property type="evidence" value="ECO:0007669"/>
    <property type="project" value="InterPro"/>
</dbReference>
<dbReference type="SUPFAM" id="SSF46894">
    <property type="entry name" value="C-terminal effector domain of the bipartite response regulators"/>
    <property type="match status" value="1"/>
</dbReference>
<dbReference type="PRINTS" id="PR00038">
    <property type="entry name" value="HTHLUXR"/>
</dbReference>
<feature type="domain" description="HTH luxR-type" evidence="4">
    <location>
        <begin position="142"/>
        <end position="207"/>
    </location>
</feature>
<dbReference type="InterPro" id="IPR058245">
    <property type="entry name" value="NreC/VraR/RcsB-like_REC"/>
</dbReference>
<dbReference type="AlphaFoldDB" id="A0A0D5XUP4"/>
<dbReference type="InterPro" id="IPR001789">
    <property type="entry name" value="Sig_transdc_resp-reg_receiver"/>
</dbReference>
<dbReference type="InterPro" id="IPR000792">
    <property type="entry name" value="Tscrpt_reg_LuxR_C"/>
</dbReference>
<dbReference type="PROSITE" id="PS50043">
    <property type="entry name" value="HTH_LUXR_2"/>
    <property type="match status" value="1"/>
</dbReference>
<evidence type="ECO:0000256" key="3">
    <source>
        <dbReference type="PROSITE-ProRule" id="PRU00169"/>
    </source>
</evidence>
<protein>
    <submittedName>
        <fullName evidence="6">LuxR family transcriptional regulator</fullName>
    </submittedName>
</protein>
<dbReference type="PROSITE" id="PS50110">
    <property type="entry name" value="RESPONSE_REGULATORY"/>
    <property type="match status" value="1"/>
</dbReference>
<dbReference type="SUPFAM" id="SSF52172">
    <property type="entry name" value="CheY-like"/>
    <property type="match status" value="1"/>
</dbReference>
<dbReference type="PROSITE" id="PS00622">
    <property type="entry name" value="HTH_LUXR_1"/>
    <property type="match status" value="1"/>
</dbReference>
<dbReference type="Pfam" id="PF00072">
    <property type="entry name" value="Response_reg"/>
    <property type="match status" value="1"/>
</dbReference>
<sequence length="209" mass="22831">MQKKVIVVDDHLLTLIGIRASLSGDNTLQIVGEAQDVEGLFQLLATQPCDLVITDLMMPHSQQADGIRLIEQLRRRHPGIAVIVVTMLNNPALLASILKLGVQGLISKRGVQGDLQMAVRASQAKPFISPSIRHLLNPDDQPVSRSEPLSPREVEVLRLYGAGLSVNEIAVHLNRSKQTISSQKSNAMHKLGLDNNAALYLYIKEVGLT</sequence>
<feature type="modified residue" description="4-aspartylphosphate" evidence="3">
    <location>
        <position position="55"/>
    </location>
</feature>
<gene>
    <name evidence="6" type="ORF">PCL1606_11050</name>
</gene>
<evidence type="ECO:0000259" key="5">
    <source>
        <dbReference type="PROSITE" id="PS50110"/>
    </source>
</evidence>
<dbReference type="GO" id="GO:0003677">
    <property type="term" value="F:DNA binding"/>
    <property type="evidence" value="ECO:0007669"/>
    <property type="project" value="UniProtKB-KW"/>
</dbReference>
<keyword evidence="2" id="KW-0238">DNA-binding</keyword>
<dbReference type="InterPro" id="IPR011006">
    <property type="entry name" value="CheY-like_superfamily"/>
</dbReference>
<dbReference type="KEGG" id="pcz:PCL1606_11050"/>
<dbReference type="InterPro" id="IPR036388">
    <property type="entry name" value="WH-like_DNA-bd_sf"/>
</dbReference>
<dbReference type="OrthoDB" id="4313922at2"/>
<dbReference type="CDD" id="cd17535">
    <property type="entry name" value="REC_NarL-like"/>
    <property type="match status" value="1"/>
</dbReference>
<dbReference type="InterPro" id="IPR016032">
    <property type="entry name" value="Sig_transdc_resp-reg_C-effctor"/>
</dbReference>
<evidence type="ECO:0000313" key="6">
    <source>
        <dbReference type="EMBL" id="AKA22560.1"/>
    </source>
</evidence>